<gene>
    <name evidence="3" type="ORF">L484_027456</name>
</gene>
<feature type="compositionally biased region" description="Pro residues" evidence="1">
    <location>
        <begin position="276"/>
        <end position="291"/>
    </location>
</feature>
<evidence type="ECO:0000313" key="3">
    <source>
        <dbReference type="EMBL" id="EXC17269.1"/>
    </source>
</evidence>
<reference evidence="4" key="1">
    <citation type="submission" date="2013-01" db="EMBL/GenBank/DDBJ databases">
        <title>Draft Genome Sequence of a Mulberry Tree, Morus notabilis C.K. Schneid.</title>
        <authorList>
            <person name="He N."/>
            <person name="Zhao S."/>
        </authorList>
    </citation>
    <scope>NUCLEOTIDE SEQUENCE</scope>
</reference>
<protein>
    <submittedName>
        <fullName evidence="3">Uncharacterized protein</fullName>
    </submittedName>
</protein>
<evidence type="ECO:0000256" key="1">
    <source>
        <dbReference type="SAM" id="MobiDB-lite"/>
    </source>
</evidence>
<feature type="compositionally biased region" description="Pro residues" evidence="1">
    <location>
        <begin position="159"/>
        <end position="192"/>
    </location>
</feature>
<feature type="compositionally biased region" description="Pro residues" evidence="1">
    <location>
        <begin position="231"/>
        <end position="242"/>
    </location>
</feature>
<organism evidence="3 4">
    <name type="scientific">Morus notabilis</name>
    <dbReference type="NCBI Taxonomy" id="981085"/>
    <lineage>
        <taxon>Eukaryota</taxon>
        <taxon>Viridiplantae</taxon>
        <taxon>Streptophyta</taxon>
        <taxon>Embryophyta</taxon>
        <taxon>Tracheophyta</taxon>
        <taxon>Spermatophyta</taxon>
        <taxon>Magnoliopsida</taxon>
        <taxon>eudicotyledons</taxon>
        <taxon>Gunneridae</taxon>
        <taxon>Pentapetalae</taxon>
        <taxon>rosids</taxon>
        <taxon>fabids</taxon>
        <taxon>Rosales</taxon>
        <taxon>Moraceae</taxon>
        <taxon>Moreae</taxon>
        <taxon>Morus</taxon>
    </lineage>
</organism>
<feature type="compositionally biased region" description="Pro residues" evidence="1">
    <location>
        <begin position="206"/>
        <end position="221"/>
    </location>
</feature>
<feature type="compositionally biased region" description="Low complexity" evidence="1">
    <location>
        <begin position="82"/>
        <end position="103"/>
    </location>
</feature>
<dbReference type="AlphaFoldDB" id="W9SMD8"/>
<dbReference type="eggNOG" id="ENOG502QUGT">
    <property type="taxonomic scope" value="Eukaryota"/>
</dbReference>
<feature type="chain" id="PRO_5004933251" evidence="2">
    <location>
        <begin position="24"/>
        <end position="660"/>
    </location>
</feature>
<keyword evidence="4" id="KW-1185">Reference proteome</keyword>
<sequence>MAETKSHLLVPILLLVLLQIAEAKTPPGIAKNPSHATCKIKKYKHCYNLEHVCPKFCPNQCTVECASCKPICVGASSPPPTDSSTPYSQTPTTPSTPSHSSPTPYTPSPSKPPSTTPTTPSKPPSTTPTPPSTPSPTPSTPSPLTPPITTPTASYTPTPSTPSPTSPSPSTPSTPSPTTPSLKPPSTTPSLPPTRSGTPPSTTPSSPTPYPTPSTPSPSTPPSTTLTSPSPSTPSTPSPSTPTSPSTTPSSPTPSTPYPTPSTPSLSTPPSSITPTLPPPSTPSTPSPSTPTPSTSTTPSSSSPTTPPTSPTPSSPTSPSYPSPSPPTPSPTPDHSSSSGARKARCRNRNYPKCYNTEHVCPSTCPGGCEIDCETCNPVCKCDQPGTVCQDPRFIGGDGITFYFHGKKDHSFCLFSDPNLHINAHFIGKRNPNMRRDFTWVQSIGILFGNHKLFLGALKTAAWDDSVDRLAIAFDGESISLPQSEGASWQSKSVPSVSFVRVSGANSVVVEVEATFRITAKVIPITEEDSRIHNYGIVTEEDSFAHLDLRFKFFSLSDQVSGVLGQTYRLDYVSRVNIGAKMPVMGGDREFKSSSLFASDCAVARFEDVVGNGDIGDSLELPSLSCSSGLDGQGVVRKKGDLTLMDGRDSIEQNKLQKAD</sequence>
<name>W9SMD8_9ROSA</name>
<dbReference type="Proteomes" id="UP000030645">
    <property type="component" value="Unassembled WGS sequence"/>
</dbReference>
<dbReference type="PRINTS" id="PR01217">
    <property type="entry name" value="PRICHEXTENSN"/>
</dbReference>
<dbReference type="Pfam" id="PF06830">
    <property type="entry name" value="Root_cap"/>
    <property type="match status" value="1"/>
</dbReference>
<proteinExistence type="predicted"/>
<dbReference type="EMBL" id="KE345811">
    <property type="protein sequence ID" value="EXC17269.1"/>
    <property type="molecule type" value="Genomic_DNA"/>
</dbReference>
<evidence type="ECO:0000313" key="4">
    <source>
        <dbReference type="Proteomes" id="UP000030645"/>
    </source>
</evidence>
<feature type="compositionally biased region" description="Pro residues" evidence="1">
    <location>
        <begin position="104"/>
        <end position="149"/>
    </location>
</feature>
<feature type="compositionally biased region" description="Pro residues" evidence="1">
    <location>
        <begin position="251"/>
        <end position="262"/>
    </location>
</feature>
<dbReference type="STRING" id="981085.W9SMD8"/>
<dbReference type="PANTHER" id="PTHR31656">
    <property type="entry name" value="ROOT CAP DOMAIN-CONTAINING PROTEIN"/>
    <property type="match status" value="1"/>
</dbReference>
<feature type="compositionally biased region" description="Low complexity" evidence="1">
    <location>
        <begin position="292"/>
        <end position="304"/>
    </location>
</feature>
<dbReference type="InterPro" id="IPR009646">
    <property type="entry name" value="Root_cap"/>
</dbReference>
<evidence type="ECO:0000256" key="2">
    <source>
        <dbReference type="SAM" id="SignalP"/>
    </source>
</evidence>
<accession>W9SMD8</accession>
<feature type="compositionally biased region" description="Pro residues" evidence="1">
    <location>
        <begin position="305"/>
        <end position="332"/>
    </location>
</feature>
<keyword evidence="2" id="KW-0732">Signal</keyword>
<feature type="compositionally biased region" description="Low complexity" evidence="1">
    <location>
        <begin position="263"/>
        <end position="275"/>
    </location>
</feature>
<feature type="region of interest" description="Disordered" evidence="1">
    <location>
        <begin position="76"/>
        <end position="344"/>
    </location>
</feature>
<feature type="compositionally biased region" description="Low complexity" evidence="1">
    <location>
        <begin position="193"/>
        <end position="205"/>
    </location>
</feature>
<feature type="signal peptide" evidence="2">
    <location>
        <begin position="1"/>
        <end position="23"/>
    </location>
</feature>